<dbReference type="SMART" id="SM00342">
    <property type="entry name" value="HTH_ARAC"/>
    <property type="match status" value="1"/>
</dbReference>
<dbReference type="GO" id="GO:0043565">
    <property type="term" value="F:sequence-specific DNA binding"/>
    <property type="evidence" value="ECO:0007669"/>
    <property type="project" value="InterPro"/>
</dbReference>
<dbReference type="GO" id="GO:0000160">
    <property type="term" value="P:phosphorelay signal transduction system"/>
    <property type="evidence" value="ECO:0007669"/>
    <property type="project" value="InterPro"/>
</dbReference>
<gene>
    <name evidence="7" type="ORF">AZF04_02705</name>
</gene>
<dbReference type="Proteomes" id="UP000075806">
    <property type="component" value="Unassembled WGS sequence"/>
</dbReference>
<evidence type="ECO:0000313" key="8">
    <source>
        <dbReference type="Proteomes" id="UP000075806"/>
    </source>
</evidence>
<dbReference type="InterPro" id="IPR011006">
    <property type="entry name" value="CheY-like_superfamily"/>
</dbReference>
<dbReference type="GO" id="GO:0003700">
    <property type="term" value="F:DNA-binding transcription factor activity"/>
    <property type="evidence" value="ECO:0007669"/>
    <property type="project" value="InterPro"/>
</dbReference>
<reference evidence="7" key="1">
    <citation type="submission" date="2016-02" db="EMBL/GenBank/DDBJ databases">
        <title>Genome sequence of Bacillus trypoxylicola KCTC 13244(T).</title>
        <authorList>
            <person name="Jeong H."/>
            <person name="Park S.-H."/>
            <person name="Choi S.-K."/>
        </authorList>
    </citation>
    <scope>NUCLEOTIDE SEQUENCE [LARGE SCALE GENOMIC DNA]</scope>
    <source>
        <strain evidence="7">KCTC 13244</strain>
    </source>
</reference>
<evidence type="ECO:0008006" key="9">
    <source>
        <dbReference type="Google" id="ProtNLM"/>
    </source>
</evidence>
<comment type="caution">
    <text evidence="7">The sequence shown here is derived from an EMBL/GenBank/DDBJ whole genome shotgun (WGS) entry which is preliminary data.</text>
</comment>
<dbReference type="PANTHER" id="PTHR43280:SF2">
    <property type="entry name" value="HTH-TYPE TRANSCRIPTIONAL REGULATOR EXSA"/>
    <property type="match status" value="1"/>
</dbReference>
<keyword evidence="2" id="KW-0238">DNA-binding</keyword>
<dbReference type="EMBL" id="LTAO01000001">
    <property type="protein sequence ID" value="KYG35265.1"/>
    <property type="molecule type" value="Genomic_DNA"/>
</dbReference>
<dbReference type="PROSITE" id="PS00041">
    <property type="entry name" value="HTH_ARAC_FAMILY_1"/>
    <property type="match status" value="1"/>
</dbReference>
<evidence type="ECO:0000256" key="4">
    <source>
        <dbReference type="PROSITE-ProRule" id="PRU00169"/>
    </source>
</evidence>
<name>A0A162FC77_9BACI</name>
<dbReference type="OrthoDB" id="342399at2"/>
<dbReference type="PROSITE" id="PS50110">
    <property type="entry name" value="RESPONSE_REGULATORY"/>
    <property type="match status" value="1"/>
</dbReference>
<dbReference type="SUPFAM" id="SSF52172">
    <property type="entry name" value="CheY-like"/>
    <property type="match status" value="1"/>
</dbReference>
<protein>
    <recommendedName>
        <fullName evidence="9">Two-component system response regulator</fullName>
    </recommendedName>
</protein>
<dbReference type="SUPFAM" id="SSF46689">
    <property type="entry name" value="Homeodomain-like"/>
    <property type="match status" value="2"/>
</dbReference>
<dbReference type="PROSITE" id="PS01124">
    <property type="entry name" value="HTH_ARAC_FAMILY_2"/>
    <property type="match status" value="1"/>
</dbReference>
<evidence type="ECO:0000259" key="6">
    <source>
        <dbReference type="PROSITE" id="PS50110"/>
    </source>
</evidence>
<evidence type="ECO:0000256" key="3">
    <source>
        <dbReference type="ARBA" id="ARBA00023163"/>
    </source>
</evidence>
<keyword evidence="1" id="KW-0805">Transcription regulation</keyword>
<keyword evidence="8" id="KW-1185">Reference proteome</keyword>
<sequence>MKIRAVIIDDENRIRRGIERLIVSNGNQWDIVFSAGDGQDLVTAYDENPFEFDVLFTDMRMPIMDGLNLIKEMKSRTTFNPVVISGFDDFQYIQASIREGVIDYIMKPIDREEFHSQLEKIKHKVKAQKEEKEQEKWVNEQRNYLLYRQQLEKLKEATADDTDISLLHELKEFPSGYFQLLKISIDQTVYHKRKLTEDEWKNWVLAHDNIVLEALRSIQIKNWYWKTDGTNTWILFQSETPAESIWIDTINEFVKTVQEYVQYYTIFSHSIAISSTFEDLLLLTSIKSELSSWMQFRWIYGNNQLFSYEKHPEPKSSLNGEWHKFQQIIEQVLLSLKDVNKQKLKKSMSSFKEALFLLTDPKEMEQVIRAFLLQLTHFAIQQQTLTALDSSLLELKQSEELFRTSNLNEIMFELDQRLNTLLSDLIQLQNHRVYDQITIVKEWVRNHLGDNITIEKLARQVYMNPTYFCEYFKAQTGETALDYITRMRISHACELLLTTNLKVYEVANSVGYSDSKYFSKLFKKYYGELPSKYKTNMVATQD</sequence>
<dbReference type="InterPro" id="IPR018060">
    <property type="entry name" value="HTH_AraC"/>
</dbReference>
<dbReference type="Pfam" id="PF12833">
    <property type="entry name" value="HTH_18"/>
    <property type="match status" value="1"/>
</dbReference>
<dbReference type="Pfam" id="PF00072">
    <property type="entry name" value="Response_reg"/>
    <property type="match status" value="1"/>
</dbReference>
<dbReference type="PRINTS" id="PR00032">
    <property type="entry name" value="HTHARAC"/>
</dbReference>
<feature type="domain" description="HTH araC/xylS-type" evidence="5">
    <location>
        <begin position="438"/>
        <end position="536"/>
    </location>
</feature>
<keyword evidence="3" id="KW-0804">Transcription</keyword>
<dbReference type="InterPro" id="IPR018062">
    <property type="entry name" value="HTH_AraC-typ_CS"/>
</dbReference>
<dbReference type="PANTHER" id="PTHR43280">
    <property type="entry name" value="ARAC-FAMILY TRANSCRIPTIONAL REGULATOR"/>
    <property type="match status" value="1"/>
</dbReference>
<evidence type="ECO:0000256" key="1">
    <source>
        <dbReference type="ARBA" id="ARBA00023015"/>
    </source>
</evidence>
<dbReference type="Gene3D" id="3.40.50.2300">
    <property type="match status" value="1"/>
</dbReference>
<dbReference type="InterPro" id="IPR020449">
    <property type="entry name" value="Tscrpt_reg_AraC-type_HTH"/>
</dbReference>
<dbReference type="InterPro" id="IPR009057">
    <property type="entry name" value="Homeodomain-like_sf"/>
</dbReference>
<proteinExistence type="predicted"/>
<dbReference type="SMART" id="SM00448">
    <property type="entry name" value="REC"/>
    <property type="match status" value="1"/>
</dbReference>
<evidence type="ECO:0000256" key="2">
    <source>
        <dbReference type="ARBA" id="ARBA00023125"/>
    </source>
</evidence>
<feature type="domain" description="Response regulatory" evidence="6">
    <location>
        <begin position="4"/>
        <end position="122"/>
    </location>
</feature>
<dbReference type="CDD" id="cd17536">
    <property type="entry name" value="REC_YesN-like"/>
    <property type="match status" value="1"/>
</dbReference>
<dbReference type="InterPro" id="IPR001789">
    <property type="entry name" value="Sig_transdc_resp-reg_receiver"/>
</dbReference>
<dbReference type="AlphaFoldDB" id="A0A162FC77"/>
<keyword evidence="4" id="KW-0597">Phosphoprotein</keyword>
<evidence type="ECO:0000313" key="7">
    <source>
        <dbReference type="EMBL" id="KYG35265.1"/>
    </source>
</evidence>
<organism evidence="7 8">
    <name type="scientific">Alkalihalobacillus trypoxylicola</name>
    <dbReference type="NCBI Taxonomy" id="519424"/>
    <lineage>
        <taxon>Bacteria</taxon>
        <taxon>Bacillati</taxon>
        <taxon>Bacillota</taxon>
        <taxon>Bacilli</taxon>
        <taxon>Bacillales</taxon>
        <taxon>Bacillaceae</taxon>
        <taxon>Alkalihalobacillus</taxon>
    </lineage>
</organism>
<feature type="modified residue" description="4-aspartylphosphate" evidence="4">
    <location>
        <position position="58"/>
    </location>
</feature>
<dbReference type="STRING" id="519424.AZF04_02705"/>
<dbReference type="RefSeq" id="WP_061947428.1">
    <property type="nucleotide sequence ID" value="NZ_LTAO01000001.1"/>
</dbReference>
<accession>A0A162FC77</accession>
<evidence type="ECO:0000259" key="5">
    <source>
        <dbReference type="PROSITE" id="PS01124"/>
    </source>
</evidence>
<dbReference type="Gene3D" id="1.10.10.60">
    <property type="entry name" value="Homeodomain-like"/>
    <property type="match status" value="2"/>
</dbReference>